<dbReference type="SUPFAM" id="SSF55486">
    <property type="entry name" value="Metalloproteases ('zincins'), catalytic domain"/>
    <property type="match status" value="1"/>
</dbReference>
<dbReference type="Gene3D" id="1.10.390.10">
    <property type="entry name" value="Neutral Protease Domain 2"/>
    <property type="match status" value="1"/>
</dbReference>
<sequence length="789" mass="89997">MKKVYGFCLSAILFASVAVAQNIQNNPGSNHGNKFEQLGTILPTPNEQRTASGAPGVKYWQQHADYDIKCELDENTQTLKGSETITYHNNSPDPLTYIWIQLDENQHNSLNNANYQSATKMPARATDKQLENFALNSADNGFGFNILKITDAQGKSLKYTINKTMMRIETPVLKSGDKFVFSIDWNYKIVDRIAKGGRGGYEFFPADGNYLFTMAQWYPRLCVYSDFQGWQNHQFTGRGEFALTFGDFKVQMTVPADHLVGSTGECQNYAQVLTPTQLSRFNTVKTAKAPVEIVTLAEAKAAEAKKSTAKKTWIFHAKDVRDFAWTSSRKYIWDAMNQKVADKDVLCMSFYGKEAYNLYSRYSTRVVAHSIKTYSDFTIPYPYPVAQSIEAANGMEYPMICFNYGRTNEDGTYSETVKNGMIGVVIHEVGHNFFPMIINSDERQWSWMDEGLNTFTQFLTESSWDDKFPSKRGPAYAIVPYMKLPKDQLEPIMSNSENIVQFGPNAYAKPATGLNILRETIMGRELFDYAFKEYSRRWTFKHPTPADFFRTMEDASGEDLDWFWRGWFYSTDACDISLDEVKYAKADFPKPAKTSKQKPTVDKPILTDDDISKQRNRADKSIKFYTDQDLEARDFYWKYARGLVQIDSSKVKTQEIRLPLEEFTNEEKAKYSNKHFYELNFSNKGGLVMPIIVEFTFKDGTKTVDKIPAQIWRLNEIKTSKFYALDKEVAAIKIDPLRETADIDESNNTWGAVEAVPSKFQLFKAAQAAAGRGQSEGINPMQLEVKKGK</sequence>
<dbReference type="Pfam" id="PF01433">
    <property type="entry name" value="Peptidase_M1"/>
    <property type="match status" value="1"/>
</dbReference>
<dbReference type="CDD" id="cd09604">
    <property type="entry name" value="M1_APN_like"/>
    <property type="match status" value="1"/>
</dbReference>
<organism evidence="3 4">
    <name type="scientific">Pedobacter helvus</name>
    <dbReference type="NCBI Taxonomy" id="2563444"/>
    <lineage>
        <taxon>Bacteria</taxon>
        <taxon>Pseudomonadati</taxon>
        <taxon>Bacteroidota</taxon>
        <taxon>Sphingobacteriia</taxon>
        <taxon>Sphingobacteriales</taxon>
        <taxon>Sphingobacteriaceae</taxon>
        <taxon>Pedobacter</taxon>
    </lineage>
</organism>
<keyword evidence="3" id="KW-0031">Aminopeptidase</keyword>
<gene>
    <name evidence="3" type="ORF">E5L68_004825</name>
</gene>
<feature type="signal peptide" evidence="1">
    <location>
        <begin position="1"/>
        <end position="20"/>
    </location>
</feature>
<protein>
    <submittedName>
        <fullName evidence="3">M1 family metallopeptidase</fullName>
        <ecNumber evidence="3">3.4.11.-</ecNumber>
    </submittedName>
</protein>
<evidence type="ECO:0000313" key="4">
    <source>
        <dbReference type="Proteomes" id="UP001517367"/>
    </source>
</evidence>
<keyword evidence="3" id="KW-0378">Hydrolase</keyword>
<dbReference type="InterPro" id="IPR014782">
    <property type="entry name" value="Peptidase_M1_dom"/>
</dbReference>
<comment type="caution">
    <text evidence="3">The sequence shown here is derived from an EMBL/GenBank/DDBJ whole genome shotgun (WGS) entry which is preliminary data.</text>
</comment>
<name>A0ABW9JE88_9SPHI</name>
<dbReference type="EC" id="3.4.11.-" evidence="3"/>
<proteinExistence type="predicted"/>
<dbReference type="EMBL" id="SRMP02000004">
    <property type="protein sequence ID" value="MFN0290700.1"/>
    <property type="molecule type" value="Genomic_DNA"/>
</dbReference>
<reference evidence="3 4" key="1">
    <citation type="submission" date="2024-12" db="EMBL/GenBank/DDBJ databases">
        <authorList>
            <person name="Hu S."/>
        </authorList>
    </citation>
    <scope>NUCLEOTIDE SEQUENCE [LARGE SCALE GENOMIC DNA]</scope>
    <source>
        <strain evidence="3 4">P-25</strain>
    </source>
</reference>
<dbReference type="GO" id="GO:0004177">
    <property type="term" value="F:aminopeptidase activity"/>
    <property type="evidence" value="ECO:0007669"/>
    <property type="project" value="UniProtKB-KW"/>
</dbReference>
<accession>A0ABW9JE88</accession>
<keyword evidence="3" id="KW-0645">Protease</keyword>
<dbReference type="Proteomes" id="UP001517367">
    <property type="component" value="Unassembled WGS sequence"/>
</dbReference>
<keyword evidence="4" id="KW-1185">Reference proteome</keyword>
<dbReference type="RefSeq" id="WP_138729919.1">
    <property type="nucleotide sequence ID" value="NZ_SRMP02000004.1"/>
</dbReference>
<dbReference type="InterPro" id="IPR027268">
    <property type="entry name" value="Peptidase_M4/M1_CTD_sf"/>
</dbReference>
<feature type="domain" description="Peptidase M1 membrane alanine aminopeptidase" evidence="2">
    <location>
        <begin position="371"/>
        <end position="567"/>
    </location>
</feature>
<feature type="chain" id="PRO_5046756638" evidence="1">
    <location>
        <begin position="21"/>
        <end position="789"/>
    </location>
</feature>
<evidence type="ECO:0000313" key="3">
    <source>
        <dbReference type="EMBL" id="MFN0290700.1"/>
    </source>
</evidence>
<evidence type="ECO:0000256" key="1">
    <source>
        <dbReference type="SAM" id="SignalP"/>
    </source>
</evidence>
<evidence type="ECO:0000259" key="2">
    <source>
        <dbReference type="Pfam" id="PF01433"/>
    </source>
</evidence>
<keyword evidence="1" id="KW-0732">Signal</keyword>